<evidence type="ECO:0000256" key="1">
    <source>
        <dbReference type="SAM" id="Phobius"/>
    </source>
</evidence>
<reference evidence="2 3" key="1">
    <citation type="journal article" date="2018" name="bioRxiv">
        <title>Evidence of independent acquisition and adaption of ultra-small bacteria to human hosts across the highly diverse yet reduced genomes of the phylum Saccharibacteria.</title>
        <authorList>
            <person name="McLean J.S."/>
            <person name="Bor B."/>
            <person name="To T.T."/>
            <person name="Liu Q."/>
            <person name="Kearns K.A."/>
            <person name="Solden L.M."/>
            <person name="Wrighton K.C."/>
            <person name="He X."/>
            <person name="Shi W."/>
        </authorList>
    </citation>
    <scope>NUCLEOTIDE SEQUENCE [LARGE SCALE GENOMIC DNA]</scope>
    <source>
        <strain evidence="2 3">TM7_G3_2_Rum_HOT_351B</strain>
    </source>
</reference>
<feature type="transmembrane region" description="Helical" evidence="1">
    <location>
        <begin position="117"/>
        <end position="134"/>
    </location>
</feature>
<evidence type="ECO:0000313" key="2">
    <source>
        <dbReference type="EMBL" id="RYC74410.1"/>
    </source>
</evidence>
<feature type="transmembrane region" description="Helical" evidence="1">
    <location>
        <begin position="93"/>
        <end position="111"/>
    </location>
</feature>
<dbReference type="Pfam" id="PF16316">
    <property type="entry name" value="DUF4956"/>
    <property type="match status" value="1"/>
</dbReference>
<keyword evidence="3" id="KW-1185">Reference proteome</keyword>
<reference evidence="2 3" key="2">
    <citation type="journal article" date="2020" name="Cell Rep.">
        <title>Acquisition and Adaptation of Ultra-small Parasitic Reduced Genome Bacteria to Mammalian Hosts.</title>
        <authorList>
            <person name="McLean J.S."/>
            <person name="Bor B."/>
            <person name="Kerns K.A."/>
            <person name="Liu Q."/>
            <person name="To T.T."/>
            <person name="Solden L."/>
            <person name="Hendrickson E.L."/>
            <person name="Wrighton K."/>
            <person name="Shi W."/>
            <person name="He X."/>
        </authorList>
    </citation>
    <scope>NUCLEOTIDE SEQUENCE [LARGE SCALE GENOMIC DNA]</scope>
    <source>
        <strain evidence="2 3">TM7_G3_2_Rum_HOT_351B</strain>
    </source>
</reference>
<organism evidence="2 3">
    <name type="scientific">Candidatus Nanosyncoccus alces</name>
    <dbReference type="NCBI Taxonomy" id="2171997"/>
    <lineage>
        <taxon>Bacteria</taxon>
        <taxon>Candidatus Saccharimonadota</taxon>
        <taxon>Candidatus Nanosyncoccalia</taxon>
        <taxon>Candidatus Nanosyncoccales</taxon>
        <taxon>Candidatus Nanosyncoccaceae</taxon>
        <taxon>Candidatus Nanosyncoccus</taxon>
    </lineage>
</organism>
<protein>
    <recommendedName>
        <fullName evidence="4">DUF4956 domain-containing protein</fullName>
    </recommendedName>
</protein>
<dbReference type="EMBL" id="PRLM01000006">
    <property type="protein sequence ID" value="RYC74410.1"/>
    <property type="molecule type" value="Genomic_DNA"/>
</dbReference>
<sequence>MFNSVFDSTTTGLSITTGLICAAVALVLGIVIAITHMKTSQTTKGFLTTLATLPLLVMAVMIMINGNLGTSIAILGAFSLIRFRSIQGQAKDLLSVFFAMMVGLACGMGHILFAVVITVIAVIAILIFSYTHFLEPNKKQRVLKIVVPEDLDYEEVFDEIFQKYTSRAELTRMKTMNMGSLYKLTYDITMKGGVKEKEFLDEIRIKNCNLKVLLSHPCMEEEI</sequence>
<feature type="transmembrane region" description="Helical" evidence="1">
    <location>
        <begin position="55"/>
        <end position="81"/>
    </location>
</feature>
<evidence type="ECO:0008006" key="4">
    <source>
        <dbReference type="Google" id="ProtNLM"/>
    </source>
</evidence>
<dbReference type="RefSeq" id="WP_129735169.1">
    <property type="nucleotide sequence ID" value="NZ_PRLM01000006.1"/>
</dbReference>
<keyword evidence="1" id="KW-0812">Transmembrane</keyword>
<gene>
    <name evidence="2" type="ORF">G3RUM_00564</name>
</gene>
<name>A0ABY0FNE5_9BACT</name>
<accession>A0ABY0FNE5</accession>
<comment type="caution">
    <text evidence="2">The sequence shown here is derived from an EMBL/GenBank/DDBJ whole genome shotgun (WGS) entry which is preliminary data.</text>
</comment>
<keyword evidence="1" id="KW-0472">Membrane</keyword>
<keyword evidence="1" id="KW-1133">Transmembrane helix</keyword>
<evidence type="ECO:0000313" key="3">
    <source>
        <dbReference type="Proteomes" id="UP001191019"/>
    </source>
</evidence>
<dbReference type="InterPro" id="IPR032531">
    <property type="entry name" value="DUF4956"/>
</dbReference>
<proteinExistence type="predicted"/>
<dbReference type="Proteomes" id="UP001191019">
    <property type="component" value="Unassembled WGS sequence"/>
</dbReference>
<feature type="transmembrane region" description="Helical" evidence="1">
    <location>
        <begin position="12"/>
        <end position="35"/>
    </location>
</feature>